<accession>A0ABX6P3M3</accession>
<feature type="region of interest" description="Disordered" evidence="1">
    <location>
        <begin position="77"/>
        <end position="122"/>
    </location>
</feature>
<name>A0ABX6P3M3_9BURK</name>
<evidence type="ECO:0000313" key="3">
    <source>
        <dbReference type="Proteomes" id="UP000500826"/>
    </source>
</evidence>
<feature type="compositionally biased region" description="Polar residues" evidence="1">
    <location>
        <begin position="112"/>
        <end position="122"/>
    </location>
</feature>
<sequence length="122" mass="13269">MQAEGDLFPDKRNREVTLSDGTVLQTDMLAIAGADIDAFVGVDGGTDGATGLQIEDFDFALAMFTAKDDATRSWTSLQASAGAAGPGRRRRGHRQGDQRPVFVNRPRCPTTKWWTSPPTRPF</sequence>
<keyword evidence="3" id="KW-1185">Reference proteome</keyword>
<proteinExistence type="predicted"/>
<evidence type="ECO:0000313" key="2">
    <source>
        <dbReference type="EMBL" id="QJW84678.1"/>
    </source>
</evidence>
<evidence type="ECO:0000256" key="1">
    <source>
        <dbReference type="SAM" id="MobiDB-lite"/>
    </source>
</evidence>
<dbReference type="Proteomes" id="UP000500826">
    <property type="component" value="Chromosome"/>
</dbReference>
<reference evidence="2 3" key="1">
    <citation type="submission" date="2020-05" db="EMBL/GenBank/DDBJ databases">
        <title>Ramlibacter rhizophilus sp. nov., isolated from rhizosphere soil of national flower Mugunghwa from South Korea.</title>
        <authorList>
            <person name="Zheng-Fei Y."/>
            <person name="Huan T."/>
        </authorList>
    </citation>
    <scope>NUCLEOTIDE SEQUENCE [LARGE SCALE GENOMIC DNA]</scope>
    <source>
        <strain evidence="2 3">H242</strain>
    </source>
</reference>
<gene>
    <name evidence="2" type="ORF">HK414_16155</name>
</gene>
<dbReference type="EMBL" id="CP053418">
    <property type="protein sequence ID" value="QJW84678.1"/>
    <property type="molecule type" value="Genomic_DNA"/>
</dbReference>
<protein>
    <submittedName>
        <fullName evidence="2">Uncharacterized protein</fullName>
    </submittedName>
</protein>
<organism evidence="2 3">
    <name type="scientific">Ramlibacter terrae</name>
    <dbReference type="NCBI Taxonomy" id="2732511"/>
    <lineage>
        <taxon>Bacteria</taxon>
        <taxon>Pseudomonadati</taxon>
        <taxon>Pseudomonadota</taxon>
        <taxon>Betaproteobacteria</taxon>
        <taxon>Burkholderiales</taxon>
        <taxon>Comamonadaceae</taxon>
        <taxon>Ramlibacter</taxon>
    </lineage>
</organism>